<keyword evidence="1" id="KW-0614">Plasmid</keyword>
<evidence type="ECO:0000313" key="1">
    <source>
        <dbReference type="EMBL" id="AHH14675.1"/>
    </source>
</evidence>
<feature type="non-terminal residue" evidence="1">
    <location>
        <position position="84"/>
    </location>
</feature>
<proteinExistence type="predicted"/>
<sequence>MGAVDIEIPFEEKLSMRKGKVLENLSFDEFVRMYGDEVAVFHKNKYANGIDKYNYFKRVKDGDNLVGSTIDVWFAKNNFLKFVV</sequence>
<organism evidence="1">
    <name type="scientific">Borrelia hermsii MTW</name>
    <dbReference type="NCBI Taxonomy" id="1313291"/>
    <lineage>
        <taxon>Bacteria</taxon>
        <taxon>Pseudomonadati</taxon>
        <taxon>Spirochaetota</taxon>
        <taxon>Spirochaetia</taxon>
        <taxon>Spirochaetales</taxon>
        <taxon>Borreliaceae</taxon>
        <taxon>Borrelia</taxon>
    </lineage>
</organism>
<dbReference type="AlphaFoldDB" id="W5T5S3"/>
<reference evidence="1" key="1">
    <citation type="submission" date="2013-04" db="EMBL/GenBank/DDBJ databases">
        <title>Comparative Genomics of Relapsing Fever Spirochetes.</title>
        <authorList>
            <person name="Schwan T.G."/>
            <person name="Raffel S.J."/>
            <person name="Porcella S.F."/>
            <person name="Martens C.A."/>
            <person name="Bruno D.P."/>
            <person name="Ricklefs S.M."/>
            <person name="Barbian K.B."/>
        </authorList>
    </citation>
    <scope>NUCLEOTIDE SEQUENCE</scope>
    <source>
        <strain evidence="1">MTW</strain>
        <plasmid evidence="1">unnamed</plasmid>
    </source>
</reference>
<geneLocation type="plasmid" evidence="1">
    <name>unnamed</name>
</geneLocation>
<dbReference type="EMBL" id="CP005692">
    <property type="protein sequence ID" value="AHH14675.1"/>
    <property type="molecule type" value="Genomic_DNA"/>
</dbReference>
<accession>W5T5S3</accession>
<name>W5T5S3_BORHE</name>
<dbReference type="HOGENOM" id="CLU_2532578_0_0_12"/>
<protein>
    <submittedName>
        <fullName evidence="1">Putative cytosolic protein</fullName>
    </submittedName>
</protein>
<gene>
    <name evidence="1" type="ORF">BHW_0011302</name>
</gene>